<evidence type="ECO:0000313" key="1">
    <source>
        <dbReference type="EMBL" id="AHH13276.1"/>
    </source>
</evidence>
<reference evidence="1" key="1">
    <citation type="submission" date="2013-04" db="EMBL/GenBank/DDBJ databases">
        <title>Comparative Genomics of Relapsing Fever Spirochetes.</title>
        <authorList>
            <person name="Schwan T.G."/>
            <person name="Raffel S.J."/>
            <person name="Porcella S.F."/>
            <person name="Martens C.A."/>
            <person name="Bruno D.P."/>
            <person name="Ricklefs S.M."/>
            <person name="Barbian K.B."/>
        </authorList>
    </citation>
    <scope>NUCLEOTIDE SEQUENCE</scope>
    <source>
        <strain evidence="1">YBT</strain>
        <plasmid evidence="1">unnamed</plasmid>
    </source>
</reference>
<sequence>MISEYKYLFLRRLNMINTNLEVKTYSKPLKKYHSRYYKILSILRYFQNKAIKYNQTKILNALNIFLFKDSLKQITLRTLRKDLTFLCNKGIIKKTLLRLGEGNGTYIRYTITKHSVKDLKKLLKAQQKIIEHDANKVFTFTKETQKKYFKNRRFKIFKSKNANKNVSLYITNNRYINSKEKIEKENRNKVTNNTDYLIRNVSKWKTMRYLNKVEENANKKRYEDSIIRTKKWLETLKIENNISRGTK</sequence>
<accession>W5T7F9</accession>
<keyword evidence="1" id="KW-0614">Plasmid</keyword>
<dbReference type="AlphaFoldDB" id="W5T7F9"/>
<geneLocation type="plasmid" evidence="1">
    <name>unnamed</name>
</geneLocation>
<proteinExistence type="predicted"/>
<protein>
    <submittedName>
        <fullName evidence="1">Putative cytosolic protein</fullName>
    </submittedName>
</protein>
<dbReference type="Pfam" id="PF02414">
    <property type="entry name" value="Borrelia_orfA"/>
    <property type="match status" value="1"/>
</dbReference>
<dbReference type="HOGENOM" id="CLU_104074_0_0_12"/>
<gene>
    <name evidence="1" type="ORF">BHO_0127500</name>
</gene>
<organism evidence="1">
    <name type="scientific">Borrelia hermsii YBT</name>
    <dbReference type="NCBI Taxonomy" id="1313295"/>
    <lineage>
        <taxon>Bacteria</taxon>
        <taxon>Pseudomonadati</taxon>
        <taxon>Spirochaetota</taxon>
        <taxon>Spirochaetia</taxon>
        <taxon>Spirochaetales</taxon>
        <taxon>Borreliaceae</taxon>
        <taxon>Borrelia</taxon>
    </lineage>
</organism>
<name>W5T7F9_BORHE</name>
<dbReference type="InterPro" id="IPR003459">
    <property type="entry name" value="Borrelia_plasmid_OrfA"/>
</dbReference>
<dbReference type="EMBL" id="CP005720">
    <property type="protein sequence ID" value="AHH13276.1"/>
    <property type="molecule type" value="Genomic_DNA"/>
</dbReference>